<dbReference type="InterPro" id="IPR046997">
    <property type="entry name" value="Isocitrate_DH_TT1725_C_sf"/>
</dbReference>
<keyword evidence="12 20" id="KW-0560">Oxidoreductase</keyword>
<dbReference type="GO" id="GO:0006099">
    <property type="term" value="P:tricarboxylic acid cycle"/>
    <property type="evidence" value="ECO:0007669"/>
    <property type="project" value="UniProtKB-KW"/>
</dbReference>
<protein>
    <recommendedName>
        <fullName evidence="6">Isocitrate dehydrogenase [NADP]</fullName>
        <ecNumber evidence="5">1.1.1.42</ecNumber>
    </recommendedName>
    <alternativeName>
        <fullName evidence="15">IDP</fullName>
    </alternativeName>
    <alternativeName>
        <fullName evidence="16">NADP(+)-specific ICDH</fullName>
    </alternativeName>
    <alternativeName>
        <fullName evidence="17">Oxalosuccinate decarboxylase</fullName>
    </alternativeName>
</protein>
<comment type="cofactor">
    <cofactor evidence="2">
        <name>Mg(2+)</name>
        <dbReference type="ChEBI" id="CHEBI:18420"/>
    </cofactor>
</comment>
<dbReference type="GO" id="GO:0051287">
    <property type="term" value="F:NAD binding"/>
    <property type="evidence" value="ECO:0007669"/>
    <property type="project" value="InterPro"/>
</dbReference>
<dbReference type="RefSeq" id="WP_255037514.1">
    <property type="nucleotide sequence ID" value="NZ_RJUF01000038.1"/>
</dbReference>
<dbReference type="PANTHER" id="PTHR11835:SF43">
    <property type="entry name" value="ISOPROPYLMALATE DEHYDROGENASE-LIKE DOMAIN-CONTAINING PROTEIN"/>
    <property type="match status" value="1"/>
</dbReference>
<evidence type="ECO:0000313" key="21">
    <source>
        <dbReference type="Proteomes" id="UP001204144"/>
    </source>
</evidence>
<sequence length="478" mass="52939">MKKITIAKGNGIGPEIMDATIEILLSAGAKIEIEEIEVGEKVYLAGNPAGIAPESWKSIITNKIFLKAPITTPQGGGYKSLNVSTRKFLGLYANVRPCKSLDPFVDTKHPVMDLVIIRENEEDLYAGIEHQQTDEVVQCLKLISRPGCEKIVRYAFEYAKQQNRKKVSCFTKDNIMKQTDGLFHKVFDEIAKEYPEIQNEHWIVDIGAAKVAESPEIFDVIVMPNLYGDIISDIAAEITGSVGLAGSSNIGEECAMFEAIHGTAPDIAGKDIANPSGLLQGAIMMLNHIGQSSVAEKIQNAWLYTLEQGIHTADIYKEGTSKLKVGTREFAKSVIENLGKKPSILNAVTYTNDHAINLAKYQRKAPLNKELVGVDIFVHWNGTDPNELAEKLKSIESTQTKLQIITNRGIKVWPDGFKETFCTDHWRCRFMPTENTPINKNDIIQILTRADLAKIDTIKTENLYAFDGKIGFSLAQGQ</sequence>
<keyword evidence="21" id="KW-1185">Reference proteome</keyword>
<feature type="domain" description="Isopropylmalate dehydrogenase-like" evidence="19">
    <location>
        <begin position="3"/>
        <end position="334"/>
    </location>
</feature>
<keyword evidence="10" id="KW-0460">Magnesium</keyword>
<dbReference type="PROSITE" id="PS00470">
    <property type="entry name" value="IDH_IMDH"/>
    <property type="match status" value="1"/>
</dbReference>
<comment type="catalytic activity">
    <reaction evidence="14">
        <text>D-threo-isocitrate + NADP(+) = 2-oxoglutarate + CO2 + NADPH</text>
        <dbReference type="Rhea" id="RHEA:19629"/>
        <dbReference type="ChEBI" id="CHEBI:15562"/>
        <dbReference type="ChEBI" id="CHEBI:16526"/>
        <dbReference type="ChEBI" id="CHEBI:16810"/>
        <dbReference type="ChEBI" id="CHEBI:57783"/>
        <dbReference type="ChEBI" id="CHEBI:58349"/>
        <dbReference type="EC" id="1.1.1.42"/>
    </reaction>
</comment>
<name>A0AAE3H292_9BACT</name>
<evidence type="ECO:0000256" key="14">
    <source>
        <dbReference type="ARBA" id="ARBA00023554"/>
    </source>
</evidence>
<keyword evidence="11" id="KW-0521">NADP</keyword>
<dbReference type="PANTHER" id="PTHR11835">
    <property type="entry name" value="DECARBOXYLATING DEHYDROGENASES-ISOCITRATE, ISOPROPYLMALATE, TARTRATE"/>
    <property type="match status" value="1"/>
</dbReference>
<evidence type="ECO:0000256" key="2">
    <source>
        <dbReference type="ARBA" id="ARBA00001946"/>
    </source>
</evidence>
<keyword evidence="13" id="KW-0464">Manganese</keyword>
<accession>A0AAE3H292</accession>
<dbReference type="NCBIfam" id="TIGR02924">
    <property type="entry name" value="ICDH_alpha"/>
    <property type="match status" value="1"/>
</dbReference>
<comment type="caution">
    <text evidence="20">The sequence shown here is derived from an EMBL/GenBank/DDBJ whole genome shotgun (WGS) entry which is preliminary data.</text>
</comment>
<evidence type="ECO:0000256" key="1">
    <source>
        <dbReference type="ARBA" id="ARBA00001936"/>
    </source>
</evidence>
<comment type="cofactor">
    <cofactor evidence="1">
        <name>Mn(2+)</name>
        <dbReference type="ChEBI" id="CHEBI:29035"/>
    </cofactor>
</comment>
<dbReference type="Proteomes" id="UP001204144">
    <property type="component" value="Unassembled WGS sequence"/>
</dbReference>
<dbReference type="InterPro" id="IPR040978">
    <property type="entry name" value="Isocitrate_DH_TT1725_C"/>
</dbReference>
<dbReference type="GO" id="GO:0004450">
    <property type="term" value="F:isocitrate dehydrogenase (NADP+) activity"/>
    <property type="evidence" value="ECO:0007669"/>
    <property type="project" value="UniProtKB-EC"/>
</dbReference>
<keyword evidence="9" id="KW-0479">Metal-binding</keyword>
<evidence type="ECO:0000256" key="7">
    <source>
        <dbReference type="ARBA" id="ARBA00022435"/>
    </source>
</evidence>
<comment type="function">
    <text evidence="18">Catalyzes the oxidative decarboxylation of isocitrate to 2-oxoglutarate and carbon dioxide with the concomitant reduction of NADP(+).</text>
</comment>
<dbReference type="EC" id="1.1.1.42" evidence="5"/>
<evidence type="ECO:0000256" key="18">
    <source>
        <dbReference type="ARBA" id="ARBA00046127"/>
    </source>
</evidence>
<dbReference type="Pfam" id="PF18324">
    <property type="entry name" value="Isocitrate_DH_C_bact"/>
    <property type="match status" value="1"/>
</dbReference>
<dbReference type="AlphaFoldDB" id="A0AAE3H292"/>
<dbReference type="SUPFAM" id="SSF53659">
    <property type="entry name" value="Isocitrate/Isopropylmalate dehydrogenase-like"/>
    <property type="match status" value="1"/>
</dbReference>
<evidence type="ECO:0000256" key="9">
    <source>
        <dbReference type="ARBA" id="ARBA00022723"/>
    </source>
</evidence>
<evidence type="ECO:0000256" key="10">
    <source>
        <dbReference type="ARBA" id="ARBA00022842"/>
    </source>
</evidence>
<proteinExistence type="inferred from homology"/>
<dbReference type="GO" id="GO:0000287">
    <property type="term" value="F:magnesium ion binding"/>
    <property type="evidence" value="ECO:0007669"/>
    <property type="project" value="InterPro"/>
</dbReference>
<dbReference type="NCBIfam" id="NF006673">
    <property type="entry name" value="PRK09222.1"/>
    <property type="match status" value="1"/>
</dbReference>
<dbReference type="FunFam" id="3.40.718.10:FF:000020">
    <property type="entry name" value="Isocitrate dehydrogenase"/>
    <property type="match status" value="1"/>
</dbReference>
<evidence type="ECO:0000256" key="6">
    <source>
        <dbReference type="ARBA" id="ARBA00019562"/>
    </source>
</evidence>
<dbReference type="GO" id="GO:0006102">
    <property type="term" value="P:isocitrate metabolic process"/>
    <property type="evidence" value="ECO:0007669"/>
    <property type="project" value="TreeGrafter"/>
</dbReference>
<evidence type="ECO:0000256" key="4">
    <source>
        <dbReference type="ARBA" id="ARBA00011738"/>
    </source>
</evidence>
<evidence type="ECO:0000256" key="13">
    <source>
        <dbReference type="ARBA" id="ARBA00023211"/>
    </source>
</evidence>
<dbReference type="GO" id="GO:0004449">
    <property type="term" value="F:isocitrate dehydrogenase (NAD+) activity"/>
    <property type="evidence" value="ECO:0007669"/>
    <property type="project" value="TreeGrafter"/>
</dbReference>
<dbReference type="EMBL" id="RJUF01000038">
    <property type="protein sequence ID" value="MCP9763744.1"/>
    <property type="molecule type" value="Genomic_DNA"/>
</dbReference>
<dbReference type="GO" id="GO:0006097">
    <property type="term" value="P:glyoxylate cycle"/>
    <property type="evidence" value="ECO:0007669"/>
    <property type="project" value="UniProtKB-KW"/>
</dbReference>
<dbReference type="InterPro" id="IPR019818">
    <property type="entry name" value="IsoCit/isopropylmalate_DH_CS"/>
</dbReference>
<evidence type="ECO:0000256" key="8">
    <source>
        <dbReference type="ARBA" id="ARBA00022532"/>
    </source>
</evidence>
<dbReference type="Pfam" id="PF00180">
    <property type="entry name" value="Iso_dh"/>
    <property type="match status" value="1"/>
</dbReference>
<evidence type="ECO:0000313" key="20">
    <source>
        <dbReference type="EMBL" id="MCP9763744.1"/>
    </source>
</evidence>
<gene>
    <name evidence="20" type="ORF">EGI31_12345</name>
</gene>
<dbReference type="InterPro" id="IPR024084">
    <property type="entry name" value="IsoPropMal-DH-like_dom"/>
</dbReference>
<evidence type="ECO:0000256" key="17">
    <source>
        <dbReference type="ARBA" id="ARBA00031098"/>
    </source>
</evidence>
<evidence type="ECO:0000256" key="3">
    <source>
        <dbReference type="ARBA" id="ARBA00007769"/>
    </source>
</evidence>
<keyword evidence="8" id="KW-0816">Tricarboxylic acid cycle</keyword>
<organism evidence="20 21">
    <name type="scientific">Lacihabitans soyangensis</name>
    <dbReference type="NCBI Taxonomy" id="869394"/>
    <lineage>
        <taxon>Bacteria</taxon>
        <taxon>Pseudomonadati</taxon>
        <taxon>Bacteroidota</taxon>
        <taxon>Cytophagia</taxon>
        <taxon>Cytophagales</taxon>
        <taxon>Leadbetterellaceae</taxon>
        <taxon>Lacihabitans</taxon>
    </lineage>
</organism>
<dbReference type="InterPro" id="IPR014273">
    <property type="entry name" value="Isocitrate_DH_bac-typ"/>
</dbReference>
<comment type="subunit">
    <text evidence="4">Homodimer.</text>
</comment>
<evidence type="ECO:0000256" key="5">
    <source>
        <dbReference type="ARBA" id="ARBA00013013"/>
    </source>
</evidence>
<keyword evidence="7" id="KW-0329">Glyoxylate bypass</keyword>
<dbReference type="Gene3D" id="3.40.718.10">
    <property type="entry name" value="Isopropylmalate Dehydrogenase"/>
    <property type="match status" value="1"/>
</dbReference>
<evidence type="ECO:0000259" key="19">
    <source>
        <dbReference type="SMART" id="SM01329"/>
    </source>
</evidence>
<reference evidence="20 21" key="1">
    <citation type="submission" date="2018-11" db="EMBL/GenBank/DDBJ databases">
        <title>Novel bacteria species description.</title>
        <authorList>
            <person name="Han J.-H."/>
        </authorList>
    </citation>
    <scope>NUCLEOTIDE SEQUENCE [LARGE SCALE GENOMIC DNA]</scope>
    <source>
        <strain evidence="20 21">KCTC23259</strain>
    </source>
</reference>
<dbReference type="SMART" id="SM01329">
    <property type="entry name" value="Iso_dh"/>
    <property type="match status" value="1"/>
</dbReference>
<evidence type="ECO:0000256" key="12">
    <source>
        <dbReference type="ARBA" id="ARBA00023002"/>
    </source>
</evidence>
<evidence type="ECO:0000256" key="16">
    <source>
        <dbReference type="ARBA" id="ARBA00029990"/>
    </source>
</evidence>
<comment type="similarity">
    <text evidence="3">Belongs to the isocitrate and isopropylmalate dehydrogenases family.</text>
</comment>
<dbReference type="Gene3D" id="3.30.70.1570">
    <property type="match status" value="1"/>
</dbReference>
<evidence type="ECO:0000256" key="15">
    <source>
        <dbReference type="ARBA" id="ARBA00029765"/>
    </source>
</evidence>
<evidence type="ECO:0000256" key="11">
    <source>
        <dbReference type="ARBA" id="ARBA00022857"/>
    </source>
</evidence>